<protein>
    <submittedName>
        <fullName evidence="2">Uncharacterized protein</fullName>
    </submittedName>
</protein>
<reference evidence="2" key="1">
    <citation type="submission" date="2024-06" db="EMBL/GenBank/DDBJ databases">
        <authorList>
            <consortium name="consrtm"/>
            <person name="Uemura M."/>
            <person name="Terahara T."/>
        </authorList>
    </citation>
    <scope>NUCLEOTIDE SEQUENCE</scope>
    <source>
        <strain evidence="2">KM77-8</strain>
        <plasmid evidence="2">pKM77-8_1</plasmid>
    </source>
</reference>
<name>A0AAT9I0J1_9ACTN</name>
<accession>A0AAT9I0J1</accession>
<dbReference type="AlphaFoldDB" id="A0AAT9I0J1"/>
<geneLocation type="plasmid" evidence="2">
    <name>pKM77-8_1</name>
</geneLocation>
<reference evidence="2" key="2">
    <citation type="submission" date="2024-07" db="EMBL/GenBank/DDBJ databases">
        <title>Streptomyces haneummycinica sp. nov., a new antibiotic-producing actinobacterium isolated from marine sediment.</title>
        <authorList>
            <person name="Uemura M."/>
            <person name="Hamada M."/>
            <person name="Hirano S."/>
            <person name="Kobayashi K."/>
            <person name="Ohshiro T."/>
            <person name="Kobayashi T."/>
            <person name="Terahara T."/>
        </authorList>
    </citation>
    <scope>NUCLEOTIDE SEQUENCE</scope>
    <source>
        <strain evidence="2">KM77-8</strain>
        <plasmid evidence="2">pKM77-8_1</plasmid>
    </source>
</reference>
<keyword evidence="2" id="KW-0614">Plasmid</keyword>
<gene>
    <name evidence="2" type="ORF">SHKM778_95200</name>
</gene>
<keyword evidence="1" id="KW-1133">Transmembrane helix</keyword>
<sequence>MSADTVTLALTSGADLKTWVFLIAGNIFLIILVVRAIGHYAKREWGELIGHIITGILVAGFVFATETTKTMFVEIFNKVAGA</sequence>
<dbReference type="EMBL" id="AP035769">
    <property type="protein sequence ID" value="BFO23132.1"/>
    <property type="molecule type" value="Genomic_DNA"/>
</dbReference>
<feature type="transmembrane region" description="Helical" evidence="1">
    <location>
        <begin position="20"/>
        <end position="38"/>
    </location>
</feature>
<feature type="transmembrane region" description="Helical" evidence="1">
    <location>
        <begin position="45"/>
        <end position="64"/>
    </location>
</feature>
<proteinExistence type="predicted"/>
<evidence type="ECO:0000256" key="1">
    <source>
        <dbReference type="SAM" id="Phobius"/>
    </source>
</evidence>
<keyword evidence="1" id="KW-0812">Transmembrane</keyword>
<keyword evidence="1" id="KW-0472">Membrane</keyword>
<organism evidence="2">
    <name type="scientific">Streptomyces haneummycinicus</name>
    <dbReference type="NCBI Taxonomy" id="3074435"/>
    <lineage>
        <taxon>Bacteria</taxon>
        <taxon>Bacillati</taxon>
        <taxon>Actinomycetota</taxon>
        <taxon>Actinomycetes</taxon>
        <taxon>Kitasatosporales</taxon>
        <taxon>Streptomycetaceae</taxon>
        <taxon>Streptomyces</taxon>
    </lineage>
</organism>
<evidence type="ECO:0000313" key="2">
    <source>
        <dbReference type="EMBL" id="BFO23132.1"/>
    </source>
</evidence>